<evidence type="ECO:0000256" key="7">
    <source>
        <dbReference type="SAM" id="Phobius"/>
    </source>
</evidence>
<keyword evidence="4 7" id="KW-0812">Transmembrane</keyword>
<accession>A0A084H2Y1</accession>
<dbReference type="FunFam" id="1.20.1510.10:FF:000006">
    <property type="entry name" value="Divalent cation efflux transporter"/>
    <property type="match status" value="1"/>
</dbReference>
<name>A0A084H2Y1_METID</name>
<dbReference type="InterPro" id="IPR002524">
    <property type="entry name" value="Cation_efflux"/>
</dbReference>
<dbReference type="InterPro" id="IPR027470">
    <property type="entry name" value="Cation_efflux_CTD"/>
</dbReference>
<feature type="domain" description="Cation efflux protein cytoplasmic" evidence="9">
    <location>
        <begin position="217"/>
        <end position="286"/>
    </location>
</feature>
<dbReference type="Pfam" id="PF16916">
    <property type="entry name" value="ZT_dimer"/>
    <property type="match status" value="1"/>
</dbReference>
<dbReference type="NCBIfam" id="TIGR01297">
    <property type="entry name" value="CDF"/>
    <property type="match status" value="1"/>
</dbReference>
<dbReference type="SUPFAM" id="SSF161111">
    <property type="entry name" value="Cation efflux protein transmembrane domain-like"/>
    <property type="match status" value="1"/>
</dbReference>
<evidence type="ECO:0000256" key="6">
    <source>
        <dbReference type="ARBA" id="ARBA00023136"/>
    </source>
</evidence>
<dbReference type="InterPro" id="IPR027469">
    <property type="entry name" value="Cation_efflux_TMD_sf"/>
</dbReference>
<feature type="transmembrane region" description="Helical" evidence="7">
    <location>
        <begin position="81"/>
        <end position="100"/>
    </location>
</feature>
<dbReference type="Gene3D" id="3.30.70.1350">
    <property type="entry name" value="Cation efflux protein, cytoplasmic domain"/>
    <property type="match status" value="1"/>
</dbReference>
<evidence type="ECO:0000256" key="2">
    <source>
        <dbReference type="ARBA" id="ARBA00008114"/>
    </source>
</evidence>
<feature type="transmembrane region" description="Helical" evidence="7">
    <location>
        <begin position="115"/>
        <end position="133"/>
    </location>
</feature>
<evidence type="ECO:0000259" key="9">
    <source>
        <dbReference type="Pfam" id="PF16916"/>
    </source>
</evidence>
<dbReference type="STRING" id="246786.GS18_0203130"/>
<dbReference type="GO" id="GO:0016020">
    <property type="term" value="C:membrane"/>
    <property type="evidence" value="ECO:0007669"/>
    <property type="project" value="UniProtKB-SubCell"/>
</dbReference>
<dbReference type="Pfam" id="PF01545">
    <property type="entry name" value="Cation_efflux"/>
    <property type="match status" value="1"/>
</dbReference>
<dbReference type="SUPFAM" id="SSF160240">
    <property type="entry name" value="Cation efflux protein cytoplasmic domain-like"/>
    <property type="match status" value="1"/>
</dbReference>
<dbReference type="PANTHER" id="PTHR43840">
    <property type="entry name" value="MITOCHONDRIAL METAL TRANSPORTER 1-RELATED"/>
    <property type="match status" value="1"/>
</dbReference>
<proteinExistence type="inferred from homology"/>
<dbReference type="InterPro" id="IPR050291">
    <property type="entry name" value="CDF_Transporter"/>
</dbReference>
<evidence type="ECO:0000313" key="11">
    <source>
        <dbReference type="Proteomes" id="UP000028549"/>
    </source>
</evidence>
<dbReference type="OrthoDB" id="9806522at2"/>
<evidence type="ECO:0000256" key="3">
    <source>
        <dbReference type="ARBA" id="ARBA00022448"/>
    </source>
</evidence>
<dbReference type="Gene3D" id="1.20.1510.10">
    <property type="entry name" value="Cation efflux protein transmembrane domain"/>
    <property type="match status" value="1"/>
</dbReference>
<dbReference type="RefSeq" id="WP_029565471.1">
    <property type="nucleotide sequence ID" value="NZ_CANLZQ010000002.1"/>
</dbReference>
<evidence type="ECO:0000256" key="1">
    <source>
        <dbReference type="ARBA" id="ARBA00004141"/>
    </source>
</evidence>
<evidence type="ECO:0000259" key="8">
    <source>
        <dbReference type="Pfam" id="PF01545"/>
    </source>
</evidence>
<dbReference type="GO" id="GO:0008324">
    <property type="term" value="F:monoatomic cation transmembrane transporter activity"/>
    <property type="evidence" value="ECO:0007669"/>
    <property type="project" value="InterPro"/>
</dbReference>
<protein>
    <submittedName>
        <fullName evidence="10">Transporter</fullName>
    </submittedName>
</protein>
<keyword evidence="6 7" id="KW-0472">Membrane</keyword>
<keyword evidence="3" id="KW-0813">Transport</keyword>
<gene>
    <name evidence="10" type="ORF">GS18_0203130</name>
</gene>
<feature type="transmembrane region" description="Helical" evidence="7">
    <location>
        <begin position="12"/>
        <end position="35"/>
    </location>
</feature>
<evidence type="ECO:0000313" key="10">
    <source>
        <dbReference type="EMBL" id="KEZ53943.1"/>
    </source>
</evidence>
<dbReference type="EMBL" id="JNVC02000001">
    <property type="protein sequence ID" value="KEZ53943.1"/>
    <property type="molecule type" value="Genomic_DNA"/>
</dbReference>
<dbReference type="InterPro" id="IPR058533">
    <property type="entry name" value="Cation_efflux_TM"/>
</dbReference>
<evidence type="ECO:0000256" key="5">
    <source>
        <dbReference type="ARBA" id="ARBA00022989"/>
    </source>
</evidence>
<feature type="domain" description="Cation efflux protein transmembrane" evidence="8">
    <location>
        <begin position="15"/>
        <end position="206"/>
    </location>
</feature>
<keyword evidence="5 7" id="KW-1133">Transmembrane helix</keyword>
<organism evidence="10 11">
    <name type="scientific">Metabacillus indicus</name>
    <name type="common">Bacillus indicus</name>
    <dbReference type="NCBI Taxonomy" id="246786"/>
    <lineage>
        <taxon>Bacteria</taxon>
        <taxon>Bacillati</taxon>
        <taxon>Bacillota</taxon>
        <taxon>Bacilli</taxon>
        <taxon>Bacillales</taxon>
        <taxon>Bacillaceae</taxon>
        <taxon>Metabacillus</taxon>
    </lineage>
</organism>
<dbReference type="AlphaFoldDB" id="A0A084H2Y1"/>
<keyword evidence="11" id="KW-1185">Reference proteome</keyword>
<dbReference type="InterPro" id="IPR036837">
    <property type="entry name" value="Cation_efflux_CTD_sf"/>
</dbReference>
<dbReference type="PANTHER" id="PTHR43840:SF50">
    <property type="entry name" value="MANGANESE EFFLUX SYSTEM PROTEIN MNES"/>
    <property type="match status" value="1"/>
</dbReference>
<comment type="subcellular location">
    <subcellularLocation>
        <location evidence="1">Membrane</location>
        <topology evidence="1">Multi-pass membrane protein</topology>
    </subcellularLocation>
</comment>
<dbReference type="Proteomes" id="UP000028549">
    <property type="component" value="Unassembled WGS sequence"/>
</dbReference>
<sequence length="287" mass="31020">MDVYDDLKKGERGAWLSIASYLILAAAKLSIGYLYSSQALLADGLNNGTDVIASAAVLVGLKISQKPPDKDHPYGHFKAEAIAALVASFIIMSVGLQVLFEGFKSIIEPKTESPSLITAWAAIISAAIMYGVYRYNRALAAKINSKALVAAAHDNRSDALVSLGAFAGIAASQFGIAWFDTLTAITIGFIICKTAWDIFKDTAHSLTDGFDDQKLLSFKSTVESTPGVDRIKDIKARYLGSSVLVDVVIEVHAGLNVTESHEITDLVERRMEMEHKISHVHVHIEPS</sequence>
<comment type="caution">
    <text evidence="10">The sequence shown here is derived from an EMBL/GenBank/DDBJ whole genome shotgun (WGS) entry which is preliminary data.</text>
</comment>
<evidence type="ECO:0000256" key="4">
    <source>
        <dbReference type="ARBA" id="ARBA00022692"/>
    </source>
</evidence>
<reference evidence="10 11" key="1">
    <citation type="journal article" date="2005" name="Int. J. Syst. Evol. Microbiol.">
        <title>Bacillus cibi sp. nov., isolated from jeotgal, a traditional Korean fermented seafood.</title>
        <authorList>
            <person name="Yoon J.H."/>
            <person name="Lee C.H."/>
            <person name="Oh T.K."/>
        </authorList>
    </citation>
    <scope>NUCLEOTIDE SEQUENCE [LARGE SCALE GENOMIC DNA]</scope>
    <source>
        <strain evidence="10 11">DSM 16189</strain>
    </source>
</reference>
<comment type="similarity">
    <text evidence="2">Belongs to the cation diffusion facilitator (CDF) transporter (TC 2.A.4) family.</text>
</comment>